<dbReference type="CDD" id="cd01949">
    <property type="entry name" value="GGDEF"/>
    <property type="match status" value="1"/>
</dbReference>
<evidence type="ECO:0000259" key="2">
    <source>
        <dbReference type="PROSITE" id="PS50887"/>
    </source>
</evidence>
<dbReference type="GO" id="GO:0052621">
    <property type="term" value="F:diguanylate cyclase activity"/>
    <property type="evidence" value="ECO:0007669"/>
    <property type="project" value="TreeGrafter"/>
</dbReference>
<dbReference type="InterPro" id="IPR050469">
    <property type="entry name" value="Diguanylate_Cyclase"/>
</dbReference>
<dbReference type="NCBIfam" id="TIGR00254">
    <property type="entry name" value="GGDEF"/>
    <property type="match status" value="1"/>
</dbReference>
<gene>
    <name evidence="3" type="ORF">AS033_00920</name>
</gene>
<dbReference type="InterPro" id="IPR000160">
    <property type="entry name" value="GGDEF_dom"/>
</dbReference>
<comment type="caution">
    <text evidence="3">The sequence shown here is derived from an EMBL/GenBank/DDBJ whole genome shotgun (WGS) entry which is preliminary data.</text>
</comment>
<dbReference type="SMART" id="SM00267">
    <property type="entry name" value="GGDEF"/>
    <property type="match status" value="1"/>
</dbReference>
<name>A0A0V8GI27_9BACL</name>
<dbReference type="PANTHER" id="PTHR45138:SF9">
    <property type="entry name" value="DIGUANYLATE CYCLASE DGCM-RELATED"/>
    <property type="match status" value="1"/>
</dbReference>
<dbReference type="InterPro" id="IPR043128">
    <property type="entry name" value="Rev_trsase/Diguanyl_cyclase"/>
</dbReference>
<dbReference type="InterPro" id="IPR029787">
    <property type="entry name" value="Nucleotide_cyclase"/>
</dbReference>
<dbReference type="Proteomes" id="UP000053797">
    <property type="component" value="Unassembled WGS sequence"/>
</dbReference>
<keyword evidence="1" id="KW-0812">Transmembrane</keyword>
<feature type="domain" description="GGDEF" evidence="2">
    <location>
        <begin position="206"/>
        <end position="339"/>
    </location>
</feature>
<accession>A0A0V8GI27</accession>
<feature type="transmembrane region" description="Helical" evidence="1">
    <location>
        <begin position="118"/>
        <end position="137"/>
    </location>
</feature>
<feature type="transmembrane region" description="Helical" evidence="1">
    <location>
        <begin position="143"/>
        <end position="163"/>
    </location>
</feature>
<dbReference type="PROSITE" id="PS50887">
    <property type="entry name" value="GGDEF"/>
    <property type="match status" value="1"/>
</dbReference>
<protein>
    <recommendedName>
        <fullName evidence="2">GGDEF domain-containing protein</fullName>
    </recommendedName>
</protein>
<evidence type="ECO:0000313" key="4">
    <source>
        <dbReference type="Proteomes" id="UP000053797"/>
    </source>
</evidence>
<dbReference type="OrthoDB" id="9759607at2"/>
<dbReference type="EMBL" id="LNQL01000001">
    <property type="protein sequence ID" value="KSU49961.1"/>
    <property type="molecule type" value="Genomic_DNA"/>
</dbReference>
<evidence type="ECO:0000256" key="1">
    <source>
        <dbReference type="SAM" id="Phobius"/>
    </source>
</evidence>
<dbReference type="AlphaFoldDB" id="A0A0V8GI27"/>
<feature type="transmembrane region" description="Helical" evidence="1">
    <location>
        <begin position="6"/>
        <end position="26"/>
    </location>
</feature>
<dbReference type="SUPFAM" id="SSF55073">
    <property type="entry name" value="Nucleotide cyclase"/>
    <property type="match status" value="1"/>
</dbReference>
<keyword evidence="1" id="KW-0472">Membrane</keyword>
<evidence type="ECO:0000313" key="3">
    <source>
        <dbReference type="EMBL" id="KSU49961.1"/>
    </source>
</evidence>
<reference evidence="3 4" key="1">
    <citation type="journal article" date="2015" name="Int. J. Syst. Evol. Microbiol.">
        <title>Exiguobacterium enclense sp. nov., isolated from sediment.</title>
        <authorList>
            <person name="Dastager S.G."/>
            <person name="Mawlankar R."/>
            <person name="Sonalkar V.V."/>
            <person name="Thorat M.N."/>
            <person name="Mual P."/>
            <person name="Verma A."/>
            <person name="Krishnamurthi S."/>
            <person name="Tang S.K."/>
            <person name="Li W.J."/>
        </authorList>
    </citation>
    <scope>NUCLEOTIDE SEQUENCE [LARGE SCALE GENOMIC DNA]</scope>
    <source>
        <strain evidence="3 4">NIO-1109</strain>
    </source>
</reference>
<proteinExistence type="predicted"/>
<dbReference type="Gene3D" id="3.30.70.270">
    <property type="match status" value="1"/>
</dbReference>
<dbReference type="FunFam" id="3.30.70.270:FF:000001">
    <property type="entry name" value="Diguanylate cyclase domain protein"/>
    <property type="match status" value="1"/>
</dbReference>
<keyword evidence="1" id="KW-1133">Transmembrane helix</keyword>
<feature type="transmembrane region" description="Helical" evidence="1">
    <location>
        <begin position="33"/>
        <end position="54"/>
    </location>
</feature>
<organism evidence="3 4">
    <name type="scientific">Exiguobacterium indicum</name>
    <dbReference type="NCBI Taxonomy" id="296995"/>
    <lineage>
        <taxon>Bacteria</taxon>
        <taxon>Bacillati</taxon>
        <taxon>Bacillota</taxon>
        <taxon>Bacilli</taxon>
        <taxon>Bacillales</taxon>
        <taxon>Bacillales Family XII. Incertae Sedis</taxon>
        <taxon>Exiguobacterium</taxon>
    </lineage>
</organism>
<feature type="transmembrane region" description="Helical" evidence="1">
    <location>
        <begin position="78"/>
        <end position="111"/>
    </location>
</feature>
<sequence>MIQNWMIQGSMIFALTYLLLATYQLIRSRNSEFIGTLILIIWFGSYLLTIDILFSSQSLIWQVIPFVLLAYHREKESFIGVAIITLIHLAIHANGDAVLLASAGIVILSLLLRQKTYLALRFGVLHLLIGSSILFFLPDRTLSTIVFHGSLTLLMYGIFLYLLPLQQRHRKQLEVYQHLAEYDALTGLANRRAWELRAKTLAGQSSTYHLIILDLDQFKQVNDQYGHSNGDAVLEQFAKILERNTRPEDLVARMGGEEFIVLLTDLTAEQATTIAERIRQEVERHTFRLLDGSSIHVTTSIGLSSGKRDIPVQHSMELSDQALYQAKRSGRNLVRIASHLL</sequence>
<dbReference type="PANTHER" id="PTHR45138">
    <property type="entry name" value="REGULATORY COMPONENTS OF SENSORY TRANSDUCTION SYSTEM"/>
    <property type="match status" value="1"/>
</dbReference>
<dbReference type="Pfam" id="PF00990">
    <property type="entry name" value="GGDEF"/>
    <property type="match status" value="1"/>
</dbReference>